<dbReference type="SUPFAM" id="SSF47413">
    <property type="entry name" value="lambda repressor-like DNA-binding domains"/>
    <property type="match status" value="1"/>
</dbReference>
<proteinExistence type="predicted"/>
<feature type="transmembrane region" description="Helical" evidence="1">
    <location>
        <begin position="86"/>
        <end position="106"/>
    </location>
</feature>
<keyword evidence="4" id="KW-1185">Reference proteome</keyword>
<dbReference type="SMART" id="SM00530">
    <property type="entry name" value="HTH_XRE"/>
    <property type="match status" value="1"/>
</dbReference>
<dbReference type="GO" id="GO:0003677">
    <property type="term" value="F:DNA binding"/>
    <property type="evidence" value="ECO:0007669"/>
    <property type="project" value="InterPro"/>
</dbReference>
<evidence type="ECO:0000313" key="3">
    <source>
        <dbReference type="EMBL" id="SMQ65062.1"/>
    </source>
</evidence>
<dbReference type="AlphaFoldDB" id="A0A1Y6EWZ6"/>
<feature type="transmembrane region" description="Helical" evidence="1">
    <location>
        <begin position="118"/>
        <end position="138"/>
    </location>
</feature>
<dbReference type="OrthoDB" id="21915at2"/>
<dbReference type="Pfam" id="PF01381">
    <property type="entry name" value="HTH_3"/>
    <property type="match status" value="1"/>
</dbReference>
<dbReference type="InterPro" id="IPR010982">
    <property type="entry name" value="Lambda_DNA-bd_dom_sf"/>
</dbReference>
<dbReference type="Proteomes" id="UP000194450">
    <property type="component" value="Unassembled WGS sequence"/>
</dbReference>
<protein>
    <submittedName>
        <fullName evidence="3">Helix-turn-helix</fullName>
    </submittedName>
</protein>
<reference evidence="4" key="1">
    <citation type="submission" date="2017-04" db="EMBL/GenBank/DDBJ databases">
        <authorList>
            <person name="Varghese N."/>
            <person name="Submissions S."/>
        </authorList>
    </citation>
    <scope>NUCLEOTIDE SEQUENCE [LARGE SCALE GENOMIC DNA]</scope>
</reference>
<organism evidence="3 4">
    <name type="scientific">Pseudidiomarina planktonica</name>
    <dbReference type="NCBI Taxonomy" id="1323738"/>
    <lineage>
        <taxon>Bacteria</taxon>
        <taxon>Pseudomonadati</taxon>
        <taxon>Pseudomonadota</taxon>
        <taxon>Gammaproteobacteria</taxon>
        <taxon>Alteromonadales</taxon>
        <taxon>Idiomarinaceae</taxon>
        <taxon>Pseudidiomarina</taxon>
    </lineage>
</organism>
<name>A0A1Y6EWZ6_9GAMM</name>
<dbReference type="EMBL" id="FXWH01000001">
    <property type="protein sequence ID" value="SMQ65062.1"/>
    <property type="molecule type" value="Genomic_DNA"/>
</dbReference>
<evidence type="ECO:0000313" key="4">
    <source>
        <dbReference type="Proteomes" id="UP000194450"/>
    </source>
</evidence>
<evidence type="ECO:0000259" key="2">
    <source>
        <dbReference type="PROSITE" id="PS50943"/>
    </source>
</evidence>
<dbReference type="Gene3D" id="1.10.260.40">
    <property type="entry name" value="lambda repressor-like DNA-binding domains"/>
    <property type="match status" value="1"/>
</dbReference>
<dbReference type="PROSITE" id="PS50943">
    <property type="entry name" value="HTH_CROC1"/>
    <property type="match status" value="1"/>
</dbReference>
<keyword evidence="1" id="KW-0812">Transmembrane</keyword>
<gene>
    <name evidence="3" type="ORF">SAMN06297229_1172</name>
</gene>
<dbReference type="CDD" id="cd00093">
    <property type="entry name" value="HTH_XRE"/>
    <property type="match status" value="1"/>
</dbReference>
<dbReference type="RefSeq" id="WP_086434276.1">
    <property type="nucleotide sequence ID" value="NZ_FXWH01000001.1"/>
</dbReference>
<dbReference type="InterPro" id="IPR001387">
    <property type="entry name" value="Cro/C1-type_HTH"/>
</dbReference>
<sequence length="152" mass="17191">MEINAEIIKKYRQKRCWSQLQLAEMAGISMRTLQRVEAQSTASLETIKSIASVLEISSEDLLQQENTSNLDAAKVDSTYQRKRTQLIVGVVLVCIVNVIALALLFYQREQQAIDESTFFILKNLVSVTLVLSVGVALFQGYRKGLIFKKDIY</sequence>
<keyword evidence="1" id="KW-1133">Transmembrane helix</keyword>
<keyword evidence="1" id="KW-0472">Membrane</keyword>
<evidence type="ECO:0000256" key="1">
    <source>
        <dbReference type="SAM" id="Phobius"/>
    </source>
</evidence>
<accession>A0A1Y6EWZ6</accession>
<feature type="domain" description="HTH cro/C1-type" evidence="2">
    <location>
        <begin position="8"/>
        <end position="61"/>
    </location>
</feature>